<proteinExistence type="predicted"/>
<dbReference type="Proteomes" id="UP000289784">
    <property type="component" value="Unassembled WGS sequence"/>
</dbReference>
<feature type="chain" id="PRO_5020304709" evidence="2">
    <location>
        <begin position="24"/>
        <end position="488"/>
    </location>
</feature>
<evidence type="ECO:0000256" key="2">
    <source>
        <dbReference type="SAM" id="SignalP"/>
    </source>
</evidence>
<comment type="caution">
    <text evidence="3">The sequence shown here is derived from an EMBL/GenBank/DDBJ whole genome shotgun (WGS) entry which is preliminary data.</text>
</comment>
<dbReference type="SUPFAM" id="SSF56935">
    <property type="entry name" value="Porins"/>
    <property type="match status" value="1"/>
</dbReference>
<dbReference type="Gene3D" id="2.40.160.10">
    <property type="entry name" value="Porin"/>
    <property type="match status" value="1"/>
</dbReference>
<keyword evidence="2" id="KW-0732">Signal</keyword>
<keyword evidence="4" id="KW-1185">Reference proteome</keyword>
<evidence type="ECO:0000313" key="4">
    <source>
        <dbReference type="Proteomes" id="UP000289784"/>
    </source>
</evidence>
<name>A0A4Q1JWB5_9GAMM</name>
<dbReference type="OrthoDB" id="9807854at2"/>
<feature type="region of interest" description="Disordered" evidence="1">
    <location>
        <begin position="79"/>
        <end position="106"/>
    </location>
</feature>
<dbReference type="Pfam" id="PF07396">
    <property type="entry name" value="Porin_O_P"/>
    <property type="match status" value="1"/>
</dbReference>
<feature type="signal peptide" evidence="2">
    <location>
        <begin position="1"/>
        <end position="23"/>
    </location>
</feature>
<sequence length="488" mass="53455">MKKKVLSSLVCAMAAATGAPLEAAELDLYVDRKTKQIFAEPGPGRDKLGTFVQVEGPQAGAAPASATAAAAPALQTATAAGTASSTEQAQPAPAAPAPQAATQLAQMPVEKEKKWYDRIGLRGYIQMRYNQEIGGDAEDLQAPGDRFIGADQSMGIRRARLVLSGDINDHVSLYFQPDFASTPSGSSTSNFAQLRDAYADIYFDDKREYRLRVGQSKMPYGWENLQSSQNRLSPDRADALNSGLRDERDMGAVFYYTPQTARKRFAELTKLGLKGSGDYGVLGLGVYNGQGANRADRNDSLHVVAHATYPFKLANGQYVEAGVDAYSGRFVSSTSAVTLDGQTFTPQLEDAEGVRDQRVAAHFIWYPQPFGVQAEWTVGKGPQLDVEQQRIRSTTLKGGYIQAMYKLDGRYGSLMPYAKWQTYRGASKFDTNAPRMRVDETEAGVEWQPMEALEVLFAYSHMRRTDVSAAPYPLVDGDLLRLQLQVNY</sequence>
<gene>
    <name evidence="3" type="ORF">EPA99_08110</name>
</gene>
<reference evidence="3 4" key="1">
    <citation type="submission" date="2019-01" db="EMBL/GenBank/DDBJ databases">
        <title>Pseudoxanthomonas composti sp. nov., isolated from compost.</title>
        <authorList>
            <person name="Yang G."/>
        </authorList>
    </citation>
    <scope>NUCLEOTIDE SEQUENCE [LARGE SCALE GENOMIC DNA]</scope>
    <source>
        <strain evidence="3 4">GSS15</strain>
    </source>
</reference>
<evidence type="ECO:0000313" key="3">
    <source>
        <dbReference type="EMBL" id="RXR06591.1"/>
    </source>
</evidence>
<organism evidence="3 4">
    <name type="scientific">Pseudoxanthomonas composti</name>
    <dbReference type="NCBI Taxonomy" id="2137479"/>
    <lineage>
        <taxon>Bacteria</taxon>
        <taxon>Pseudomonadati</taxon>
        <taxon>Pseudomonadota</taxon>
        <taxon>Gammaproteobacteria</taxon>
        <taxon>Lysobacterales</taxon>
        <taxon>Lysobacteraceae</taxon>
        <taxon>Pseudoxanthomonas</taxon>
    </lineage>
</organism>
<dbReference type="InterPro" id="IPR023614">
    <property type="entry name" value="Porin_dom_sf"/>
</dbReference>
<protein>
    <submittedName>
        <fullName evidence="3">Porin</fullName>
    </submittedName>
</protein>
<dbReference type="RefSeq" id="WP_129470698.1">
    <property type="nucleotide sequence ID" value="NZ_SAWZ01000003.1"/>
</dbReference>
<evidence type="ECO:0000256" key="1">
    <source>
        <dbReference type="SAM" id="MobiDB-lite"/>
    </source>
</evidence>
<accession>A0A4Q1JWB5</accession>
<dbReference type="AlphaFoldDB" id="A0A4Q1JWB5"/>
<dbReference type="EMBL" id="SAWZ01000003">
    <property type="protein sequence ID" value="RXR06591.1"/>
    <property type="molecule type" value="Genomic_DNA"/>
</dbReference>
<dbReference type="InterPro" id="IPR010870">
    <property type="entry name" value="Porin_O/P"/>
</dbReference>